<dbReference type="InterPro" id="IPR000334">
    <property type="entry name" value="Glyco_hydro_45"/>
</dbReference>
<sequence>MKFAISLAAVIFSSLTLVNGQSGTGATTRYWDCCKGSCAWSGKASVSAPVRTCDKSNNPLSDYNAQSGCGSGPAYACSNNSPWAVNDNLAYGFSAVKLQGGTEASWCCQCYELTFTSGPNHFDLMIPGGGVGELKPQHRTQLIMILSTVFIALATLGAANAQSGSGKTTRYWDCCKESCGWSGKASVSAPVQSCDINNNPLSDNSVQSGCNGGGAYACANHSPFAVNDSLAYGFAAVNIQGGSESSWCCQCYELTFTSGSVSGQKMIVQATNTGGDLGNNHFDLMIPGGGVGIFGQGCAAQYGASSTGWGAQYGGVSSLAECSQLPSALQAGCQWRFNWFKGADNPSVTFQQVTCPTALTNISKCIRN</sequence>
<feature type="active site" description="Nucleophile" evidence="9">
    <location>
        <position position="173"/>
    </location>
</feature>
<gene>
    <name evidence="12" type="ORF">RDB_LOCUS80676</name>
</gene>
<evidence type="ECO:0000256" key="10">
    <source>
        <dbReference type="SAM" id="SignalP"/>
    </source>
</evidence>
<dbReference type="Pfam" id="PF02015">
    <property type="entry name" value="Glyco_hydro_45"/>
    <property type="match status" value="2"/>
</dbReference>
<evidence type="ECO:0000313" key="13">
    <source>
        <dbReference type="Proteomes" id="UP000663831"/>
    </source>
</evidence>
<feature type="active site" description="Nucleophile" evidence="9">
    <location>
        <position position="32"/>
    </location>
</feature>
<dbReference type="PROSITE" id="PS01140">
    <property type="entry name" value="GLYCOSYL_HYDROL_F45"/>
    <property type="match status" value="2"/>
</dbReference>
<comment type="similarity">
    <text evidence="2">Belongs to the glycosyl hydrolase 45 (cellulase K) family.</text>
</comment>
<proteinExistence type="inferred from homology"/>
<keyword evidence="10" id="KW-0732">Signal</keyword>
<evidence type="ECO:0000256" key="1">
    <source>
        <dbReference type="ARBA" id="ARBA00000966"/>
    </source>
</evidence>
<feature type="domain" description="Glycosyl hydrolases family 45 active site" evidence="11">
    <location>
        <begin position="27"/>
        <end position="38"/>
    </location>
</feature>
<dbReference type="GO" id="GO:0030245">
    <property type="term" value="P:cellulose catabolic process"/>
    <property type="evidence" value="ECO:0007669"/>
    <property type="project" value="UniProtKB-KW"/>
</dbReference>
<reference evidence="12" key="1">
    <citation type="submission" date="2021-01" db="EMBL/GenBank/DDBJ databases">
        <authorList>
            <person name="Kaushik A."/>
        </authorList>
    </citation>
    <scope>NUCLEOTIDE SEQUENCE</scope>
    <source>
        <strain evidence="12">AG3-1AP</strain>
    </source>
</reference>
<feature type="chain" id="PRO_5034867779" description="Cellulase" evidence="10">
    <location>
        <begin position="21"/>
        <end position="368"/>
    </location>
</feature>
<feature type="domain" description="Glycosyl hydrolases family 45 active site" evidence="11">
    <location>
        <begin position="168"/>
        <end position="179"/>
    </location>
</feature>
<evidence type="ECO:0000256" key="3">
    <source>
        <dbReference type="ARBA" id="ARBA00012601"/>
    </source>
</evidence>
<dbReference type="EC" id="3.2.1.4" evidence="3 9"/>
<dbReference type="Proteomes" id="UP000663831">
    <property type="component" value="Unassembled WGS sequence"/>
</dbReference>
<keyword evidence="6" id="KW-0119">Carbohydrate metabolism</keyword>
<evidence type="ECO:0000256" key="7">
    <source>
        <dbReference type="ARBA" id="ARBA00023295"/>
    </source>
</evidence>
<dbReference type="GO" id="GO:0008810">
    <property type="term" value="F:cellulase activity"/>
    <property type="evidence" value="ECO:0007669"/>
    <property type="project" value="UniProtKB-EC"/>
</dbReference>
<keyword evidence="8" id="KW-0624">Polysaccharide degradation</keyword>
<comment type="catalytic activity">
    <reaction evidence="1 9">
        <text>Endohydrolysis of (1-&gt;4)-beta-D-glucosidic linkages in cellulose, lichenin and cereal beta-D-glucans.</text>
        <dbReference type="EC" id="3.2.1.4"/>
    </reaction>
</comment>
<dbReference type="InterPro" id="IPR036908">
    <property type="entry name" value="RlpA-like_sf"/>
</dbReference>
<name>A0A8H3GTS0_9AGAM</name>
<keyword evidence="5" id="KW-0136">Cellulose degradation</keyword>
<dbReference type="PANTHER" id="PTHR39730:SF1">
    <property type="entry name" value="ENDOGLUCANASE 1"/>
    <property type="match status" value="1"/>
</dbReference>
<feature type="signal peptide" evidence="10">
    <location>
        <begin position="1"/>
        <end position="20"/>
    </location>
</feature>
<dbReference type="Gene3D" id="2.40.40.10">
    <property type="entry name" value="RlpA-like domain"/>
    <property type="match status" value="2"/>
</dbReference>
<comment type="caution">
    <text evidence="12">The sequence shown here is derived from an EMBL/GenBank/DDBJ whole genome shotgun (WGS) entry which is preliminary data.</text>
</comment>
<keyword evidence="4" id="KW-0378">Hydrolase</keyword>
<dbReference type="InterPro" id="IPR052288">
    <property type="entry name" value="GH45_Enzymes"/>
</dbReference>
<protein>
    <recommendedName>
        <fullName evidence="3 9">Cellulase</fullName>
        <ecNumber evidence="3 9">3.2.1.4</ecNumber>
    </recommendedName>
</protein>
<evidence type="ECO:0000256" key="4">
    <source>
        <dbReference type="ARBA" id="ARBA00022801"/>
    </source>
</evidence>
<evidence type="ECO:0000256" key="5">
    <source>
        <dbReference type="ARBA" id="ARBA00023001"/>
    </source>
</evidence>
<organism evidence="12 13">
    <name type="scientific">Rhizoctonia solani</name>
    <dbReference type="NCBI Taxonomy" id="456999"/>
    <lineage>
        <taxon>Eukaryota</taxon>
        <taxon>Fungi</taxon>
        <taxon>Dikarya</taxon>
        <taxon>Basidiomycota</taxon>
        <taxon>Agaricomycotina</taxon>
        <taxon>Agaricomycetes</taxon>
        <taxon>Cantharellales</taxon>
        <taxon>Ceratobasidiaceae</taxon>
        <taxon>Rhizoctonia</taxon>
    </lineage>
</organism>
<dbReference type="PANTHER" id="PTHR39730">
    <property type="entry name" value="ENDOGLUCANASE 1"/>
    <property type="match status" value="1"/>
</dbReference>
<evidence type="ECO:0000313" key="12">
    <source>
        <dbReference type="EMBL" id="CAE6465770.1"/>
    </source>
</evidence>
<evidence type="ECO:0000256" key="9">
    <source>
        <dbReference type="PROSITE-ProRule" id="PRU10069"/>
    </source>
</evidence>
<evidence type="ECO:0000256" key="8">
    <source>
        <dbReference type="ARBA" id="ARBA00023326"/>
    </source>
</evidence>
<dbReference type="AlphaFoldDB" id="A0A8H3GTS0"/>
<evidence type="ECO:0000259" key="11">
    <source>
        <dbReference type="PROSITE" id="PS01140"/>
    </source>
</evidence>
<accession>A0A8H3GTS0</accession>
<keyword evidence="7" id="KW-0326">Glycosidase</keyword>
<evidence type="ECO:0000256" key="2">
    <source>
        <dbReference type="ARBA" id="ARBA00007793"/>
    </source>
</evidence>
<evidence type="ECO:0000256" key="6">
    <source>
        <dbReference type="ARBA" id="ARBA00023277"/>
    </source>
</evidence>
<dbReference type="SUPFAM" id="SSF50685">
    <property type="entry name" value="Barwin-like endoglucanases"/>
    <property type="match status" value="2"/>
</dbReference>
<dbReference type="EMBL" id="CAJMWV010002560">
    <property type="protein sequence ID" value="CAE6465770.1"/>
    <property type="molecule type" value="Genomic_DNA"/>
</dbReference>